<keyword evidence="3" id="KW-1185">Reference proteome</keyword>
<proteinExistence type="predicted"/>
<dbReference type="PROSITE" id="PS50878">
    <property type="entry name" value="RT_POL"/>
    <property type="match status" value="1"/>
</dbReference>
<keyword evidence="2" id="KW-0695">RNA-directed DNA polymerase</keyword>
<keyword evidence="2" id="KW-0548">Nucleotidyltransferase</keyword>
<dbReference type="GO" id="GO:0003964">
    <property type="term" value="F:RNA-directed DNA polymerase activity"/>
    <property type="evidence" value="ECO:0007669"/>
    <property type="project" value="UniProtKB-KW"/>
</dbReference>
<evidence type="ECO:0000259" key="1">
    <source>
        <dbReference type="PROSITE" id="PS50878"/>
    </source>
</evidence>
<dbReference type="InterPro" id="IPR000477">
    <property type="entry name" value="RT_dom"/>
</dbReference>
<sequence>MDDSLDSVRDNQMAIQLFEELQGLWAKARMKARKWLSNSLEVLTKIPRELRAYGINLKHSLPTAKSLDILWQAQQDVLTFQAKKLPQEDKLTKRIYLIPTKDKIPAGLSRFQRRAKSHNVSMFAYFKTLSQEQVSELIKKAAMKSCLLDPMPTSVVLEVLDVLLPVIMNMINLSFESGEFASDWKEALLKPLLKKCGPDIAFHNFCAVSNLPYVSKLSEKAAANQLIDHMTTNDSHMPLQSVYKQNHSTESALFKVKNDTLLNMEAQKVTLLVLLDLSAAFDTVRQDTLLNRLKSRFCVDGKALEWFESYLADRTQRVTVNDGLSSAFPLRQGVPQGSCLGPLLFTVYTSKLFDIVSKHLPNVHCYADDTQLYLAFSPDVQGEGETALNAMHDCIHDLRNWMIEDRLMLNDDKTELVLIGTRQQLQKVNLNDITVGDTVIEAKSVVRNLGSWFDCNLDMSSHISKQCASAFYHLPNISRIRRFLSTDNTKALVHTFVTSCVDYCNSLLYGLPASHLNKVQRILNAAARLVCQAPRYCRITPLLYELYWLPSYLHDRSQYVKVDGFDSSSILLNYGVPQGSVLGPLLFTLYVSPFEDIIKYHDLDAMFYADDTQIYITLNAKERSTDPQRLEKCAADIKSWSVENFLILNDSKTEILHVFSNFSRNFPSTPEVKVGNSTILPQGQVKDLGVFFDKHMNLKSHISSICSSPSFALRNIGKIRKHLDRATTERLVHAFVSSRLDNCNSLLFGLPLYQIERLQRIQNTAARVVTLSGIKEHITPILNDLHWLTIHNRIKFKLLLLTYKVLNGFAPTYLSELIQPYKNQWNLRSNNQYLLRVPKSTFGDRAFSQSRVFDPLGLAGPFVLCAKILLREMWSKGLNWDEPIDHKLSSQAKTWFSELEVLQEISVPRCLQESKREESVSVQTFIEASSEAYGAVSYLRSEYAQGCYVVRIIASKTRVCPLTPMSTPRLELMAAILGLRLTLSILAALDISIDHARFWSDSMNVLYWIRGKGKQYLPFVANRIGEIQSQSNPEQWQYVEMDENPADLSAPQDRKWRLHPSNWSSWLRLTRVRAWVLRSSRQERLSESLSPEEIENAEILIIRKAHQAAFTEEYHALQENKSISKKSRLKTLVPLLDEDGLIRCNGRLRLAEFLPYDMRFAIILPRGSCTTKLIIKHFHEAGHHVSGTDHILANLWILDTSSARRNTLMGK</sequence>
<dbReference type="Pfam" id="PF00078">
    <property type="entry name" value="RVT_1"/>
    <property type="match status" value="2"/>
</dbReference>
<keyword evidence="2" id="KW-0808">Transferase</keyword>
<gene>
    <name evidence="2" type="ORF">P5673_018743</name>
</gene>
<feature type="domain" description="Reverse transcriptase" evidence="1">
    <location>
        <begin position="173"/>
        <end position="457"/>
    </location>
</feature>
<dbReference type="Pfam" id="PF05380">
    <property type="entry name" value="Peptidase_A17"/>
    <property type="match status" value="1"/>
</dbReference>
<reference evidence="2" key="1">
    <citation type="journal article" date="2023" name="G3 (Bethesda)">
        <title>Whole genome assembly and annotation of the endangered Caribbean coral Acropora cervicornis.</title>
        <authorList>
            <person name="Selwyn J.D."/>
            <person name="Vollmer S.V."/>
        </authorList>
    </citation>
    <scope>NUCLEOTIDE SEQUENCE</scope>
    <source>
        <strain evidence="2">K2</strain>
    </source>
</reference>
<dbReference type="CDD" id="cd01650">
    <property type="entry name" value="RT_nLTR_like"/>
    <property type="match status" value="1"/>
</dbReference>
<evidence type="ECO:0000313" key="3">
    <source>
        <dbReference type="Proteomes" id="UP001249851"/>
    </source>
</evidence>
<dbReference type="SUPFAM" id="SSF56672">
    <property type="entry name" value="DNA/RNA polymerases"/>
    <property type="match status" value="2"/>
</dbReference>
<comment type="caution">
    <text evidence="2">The sequence shown here is derived from an EMBL/GenBank/DDBJ whole genome shotgun (WGS) entry which is preliminary data.</text>
</comment>
<dbReference type="PANTHER" id="PTHR33332">
    <property type="entry name" value="REVERSE TRANSCRIPTASE DOMAIN-CONTAINING PROTEIN"/>
    <property type="match status" value="1"/>
</dbReference>
<reference evidence="2" key="2">
    <citation type="journal article" date="2023" name="Science">
        <title>Genomic signatures of disease resistance in endangered staghorn corals.</title>
        <authorList>
            <person name="Vollmer S.V."/>
            <person name="Selwyn J.D."/>
            <person name="Despard B.A."/>
            <person name="Roesel C.L."/>
        </authorList>
    </citation>
    <scope>NUCLEOTIDE SEQUENCE</scope>
    <source>
        <strain evidence="2">K2</strain>
    </source>
</reference>
<protein>
    <submittedName>
        <fullName evidence="2">RNA-directed DNA polymerase from transposon BS</fullName>
    </submittedName>
</protein>
<evidence type="ECO:0000313" key="2">
    <source>
        <dbReference type="EMBL" id="KAK2558567.1"/>
    </source>
</evidence>
<organism evidence="2 3">
    <name type="scientific">Acropora cervicornis</name>
    <name type="common">Staghorn coral</name>
    <dbReference type="NCBI Taxonomy" id="6130"/>
    <lineage>
        <taxon>Eukaryota</taxon>
        <taxon>Metazoa</taxon>
        <taxon>Cnidaria</taxon>
        <taxon>Anthozoa</taxon>
        <taxon>Hexacorallia</taxon>
        <taxon>Scleractinia</taxon>
        <taxon>Astrocoeniina</taxon>
        <taxon>Acroporidae</taxon>
        <taxon>Acropora</taxon>
    </lineage>
</organism>
<name>A0AAD9QBY1_ACRCE</name>
<dbReference type="AlphaFoldDB" id="A0AAD9QBY1"/>
<dbReference type="EMBL" id="JARQWQ010000043">
    <property type="protein sequence ID" value="KAK2558567.1"/>
    <property type="molecule type" value="Genomic_DNA"/>
</dbReference>
<accession>A0AAD9QBY1</accession>
<dbReference type="InterPro" id="IPR043502">
    <property type="entry name" value="DNA/RNA_pol_sf"/>
</dbReference>
<dbReference type="Proteomes" id="UP001249851">
    <property type="component" value="Unassembled WGS sequence"/>
</dbReference>
<dbReference type="InterPro" id="IPR008042">
    <property type="entry name" value="Retrotrans_Pao"/>
</dbReference>